<accession>A0ABT3IGX1</accession>
<dbReference type="SUPFAM" id="SSF55486">
    <property type="entry name" value="Metalloproteases ('zincins'), catalytic domain"/>
    <property type="match status" value="1"/>
</dbReference>
<dbReference type="Gene3D" id="3.40.390.10">
    <property type="entry name" value="Collagenase (Catalytic Domain)"/>
    <property type="match status" value="1"/>
</dbReference>
<gene>
    <name evidence="2" type="ORF">OL497_04900</name>
</gene>
<feature type="chain" id="PRO_5046781882" evidence="1">
    <location>
        <begin position="23"/>
        <end position="464"/>
    </location>
</feature>
<organism evidence="2 3">
    <name type="scientific">Chitinophaga nivalis</name>
    <dbReference type="NCBI Taxonomy" id="2991709"/>
    <lineage>
        <taxon>Bacteria</taxon>
        <taxon>Pseudomonadati</taxon>
        <taxon>Bacteroidota</taxon>
        <taxon>Chitinophagia</taxon>
        <taxon>Chitinophagales</taxon>
        <taxon>Chitinophagaceae</taxon>
        <taxon>Chitinophaga</taxon>
    </lineage>
</organism>
<proteinExistence type="predicted"/>
<evidence type="ECO:0000313" key="3">
    <source>
        <dbReference type="Proteomes" id="UP001207742"/>
    </source>
</evidence>
<keyword evidence="2" id="KW-0482">Metalloprotease</keyword>
<dbReference type="EMBL" id="JAPDNS010000001">
    <property type="protein sequence ID" value="MCW3483218.1"/>
    <property type="molecule type" value="Genomic_DNA"/>
</dbReference>
<dbReference type="SUPFAM" id="SSF50998">
    <property type="entry name" value="Quinoprotein alcohol dehydrogenase-like"/>
    <property type="match status" value="1"/>
</dbReference>
<protein>
    <submittedName>
        <fullName evidence="2">M57 family metalloprotease</fullName>
    </submittedName>
</protein>
<dbReference type="InterPro" id="IPR011047">
    <property type="entry name" value="Quinoprotein_ADH-like_sf"/>
</dbReference>
<dbReference type="GO" id="GO:0008237">
    <property type="term" value="F:metallopeptidase activity"/>
    <property type="evidence" value="ECO:0007669"/>
    <property type="project" value="UniProtKB-KW"/>
</dbReference>
<dbReference type="SMART" id="SM00706">
    <property type="entry name" value="TECPR"/>
    <property type="match status" value="4"/>
</dbReference>
<dbReference type="InterPro" id="IPR024653">
    <property type="entry name" value="Peptidase_M10/M27/M57"/>
</dbReference>
<keyword evidence="2" id="KW-0645">Protease</keyword>
<keyword evidence="2" id="KW-0378">Hydrolase</keyword>
<feature type="signal peptide" evidence="1">
    <location>
        <begin position="1"/>
        <end position="22"/>
    </location>
</feature>
<dbReference type="PROSITE" id="PS51257">
    <property type="entry name" value="PROKAR_LIPOPROTEIN"/>
    <property type="match status" value="1"/>
</dbReference>
<dbReference type="Proteomes" id="UP001207742">
    <property type="component" value="Unassembled WGS sequence"/>
</dbReference>
<evidence type="ECO:0000313" key="2">
    <source>
        <dbReference type="EMBL" id="MCW3483218.1"/>
    </source>
</evidence>
<evidence type="ECO:0000256" key="1">
    <source>
        <dbReference type="SAM" id="SignalP"/>
    </source>
</evidence>
<dbReference type="InterPro" id="IPR006624">
    <property type="entry name" value="Beta-propeller_rpt_TECPR"/>
</dbReference>
<dbReference type="Pfam" id="PF12388">
    <property type="entry name" value="Peptidase_M57"/>
    <property type="match status" value="1"/>
</dbReference>
<sequence>MKVLTTLLCSILLCSLSFMSCRKDNNDTAADQQAATADILQKIKNLGYNTADIQKTADGYVVEGDILLTAENIQNPATSPTLKVAGTEQYRTNHLITGLPRVVTVSITGLPGAYSAALDEAIARYNALDLRLSFERVSNDAQIVIQYADLGKGVAARSAGFPTSKGEPASPIKLNAGVIGSNPDKGYLATLIAHELGHAIGLRHTDYLNNAYSCSNSTPVKDAVADAIKIPGTPSTGDPNSWMLACNDGKDRPFTANDAIALANLFGSRYSGDVVNTTVTADGTIIGVGTDHQLYTRATLVSPWVLVPSSGAVIAVTIQASGAFLAIGTDNQLYTRATLTSNWVLVPNSGSVIDIAVLFNGTLVAVGTDNQLYTRTTLYSAWKLVPNSGSVIALSNHPNGSYVGVGTDNLLYTRATLTSNWIQVPGSGSVIAVTVLPNGALLAVGTNNQLYTRATLTSPWVLVP</sequence>
<dbReference type="Pfam" id="PF19193">
    <property type="entry name" value="Tectonin"/>
    <property type="match status" value="1"/>
</dbReference>
<reference evidence="2 3" key="1">
    <citation type="submission" date="2022-10" db="EMBL/GenBank/DDBJ databases">
        <title>Chitinophaga nivalis PC15 sp. nov., isolated from Pyeongchang county, South Korea.</title>
        <authorList>
            <person name="Trinh H.N."/>
        </authorList>
    </citation>
    <scope>NUCLEOTIDE SEQUENCE [LARGE SCALE GENOMIC DNA]</scope>
    <source>
        <strain evidence="2 3">PC14</strain>
    </source>
</reference>
<comment type="caution">
    <text evidence="2">The sequence shown here is derived from an EMBL/GenBank/DDBJ whole genome shotgun (WGS) entry which is preliminary data.</text>
</comment>
<name>A0ABT3IGX1_9BACT</name>
<dbReference type="InterPro" id="IPR024079">
    <property type="entry name" value="MetalloPept_cat_dom_sf"/>
</dbReference>
<keyword evidence="3" id="KW-1185">Reference proteome</keyword>
<keyword evidence="1" id="KW-0732">Signal</keyword>
<dbReference type="RefSeq" id="WP_264728340.1">
    <property type="nucleotide sequence ID" value="NZ_JAPDNR010000001.1"/>
</dbReference>